<dbReference type="EC" id="4.1.1.15" evidence="3"/>
<dbReference type="GO" id="GO:0005829">
    <property type="term" value="C:cytosol"/>
    <property type="evidence" value="ECO:0007669"/>
    <property type="project" value="TreeGrafter"/>
</dbReference>
<dbReference type="Pfam" id="PF00282">
    <property type="entry name" value="Pyridoxal_deC"/>
    <property type="match status" value="1"/>
</dbReference>
<evidence type="ECO:0000256" key="4">
    <source>
        <dbReference type="ARBA" id="ARBA00022898"/>
    </source>
</evidence>
<evidence type="ECO:0000256" key="5">
    <source>
        <dbReference type="ARBA" id="ARBA00023239"/>
    </source>
</evidence>
<keyword evidence="4 7" id="KW-0663">Pyridoxal phosphate</keyword>
<dbReference type="Gene3D" id="3.90.1150.160">
    <property type="match status" value="1"/>
</dbReference>
<dbReference type="InterPro" id="IPR015424">
    <property type="entry name" value="PyrdxlP-dep_Trfase"/>
</dbReference>
<keyword evidence="5 8" id="KW-0456">Lyase</keyword>
<feature type="coiled-coil region" evidence="9">
    <location>
        <begin position="2"/>
        <end position="29"/>
    </location>
</feature>
<dbReference type="AlphaFoldDB" id="A0A6B0YYM6"/>
<evidence type="ECO:0000256" key="9">
    <source>
        <dbReference type="SAM" id="Coils"/>
    </source>
</evidence>
<dbReference type="GO" id="GO:0004351">
    <property type="term" value="F:glutamate decarboxylase activity"/>
    <property type="evidence" value="ECO:0007669"/>
    <property type="project" value="UniProtKB-EC"/>
</dbReference>
<comment type="similarity">
    <text evidence="2 8">Belongs to the group II decarboxylase family.</text>
</comment>
<evidence type="ECO:0000256" key="3">
    <source>
        <dbReference type="ARBA" id="ARBA00012421"/>
    </source>
</evidence>
<dbReference type="InterPro" id="IPR002129">
    <property type="entry name" value="PyrdxlP-dep_de-COase"/>
</dbReference>
<proteinExistence type="inferred from homology"/>
<dbReference type="GO" id="GO:0006538">
    <property type="term" value="P:L-glutamate catabolic process"/>
    <property type="evidence" value="ECO:0007669"/>
    <property type="project" value="TreeGrafter"/>
</dbReference>
<comment type="catalytic activity">
    <reaction evidence="6">
        <text>L-glutamate + H(+) = 4-aminobutanoate + CO2</text>
        <dbReference type="Rhea" id="RHEA:17785"/>
        <dbReference type="ChEBI" id="CHEBI:15378"/>
        <dbReference type="ChEBI" id="CHEBI:16526"/>
        <dbReference type="ChEBI" id="CHEBI:29985"/>
        <dbReference type="ChEBI" id="CHEBI:59888"/>
        <dbReference type="EC" id="4.1.1.15"/>
    </reaction>
</comment>
<dbReference type="PANTHER" id="PTHR43321:SF3">
    <property type="entry name" value="GLUTAMATE DECARBOXYLASE"/>
    <property type="match status" value="1"/>
</dbReference>
<dbReference type="SUPFAM" id="SSF53383">
    <property type="entry name" value="PLP-dependent transferases"/>
    <property type="match status" value="1"/>
</dbReference>
<dbReference type="Gene3D" id="3.40.640.10">
    <property type="entry name" value="Type I PLP-dependent aspartate aminotransferase-like (Major domain)"/>
    <property type="match status" value="1"/>
</dbReference>
<gene>
    <name evidence="10" type="ORF">F4Y42_14990</name>
</gene>
<evidence type="ECO:0000313" key="10">
    <source>
        <dbReference type="EMBL" id="MXY94742.1"/>
    </source>
</evidence>
<dbReference type="GO" id="GO:0030170">
    <property type="term" value="F:pyridoxal phosphate binding"/>
    <property type="evidence" value="ECO:0007669"/>
    <property type="project" value="InterPro"/>
</dbReference>
<protein>
    <recommendedName>
        <fullName evidence="3">glutamate decarboxylase</fullName>
        <ecNumber evidence="3">4.1.1.15</ecNumber>
    </recommendedName>
</protein>
<accession>A0A6B0YYM6</accession>
<dbReference type="InterPro" id="IPR015421">
    <property type="entry name" value="PyrdxlP-dep_Trfase_major"/>
</dbReference>
<evidence type="ECO:0000256" key="6">
    <source>
        <dbReference type="ARBA" id="ARBA00048868"/>
    </source>
</evidence>
<dbReference type="GO" id="GO:0004058">
    <property type="term" value="F:aromatic-L-amino-acid decarboxylase activity"/>
    <property type="evidence" value="ECO:0007669"/>
    <property type="project" value="UniProtKB-ARBA"/>
</dbReference>
<dbReference type="PANTHER" id="PTHR43321">
    <property type="entry name" value="GLUTAMATE DECARBOXYLASE"/>
    <property type="match status" value="1"/>
</dbReference>
<feature type="modified residue" description="N6-(pyridoxal phosphate)lysine" evidence="7">
    <location>
        <position position="304"/>
    </location>
</feature>
<evidence type="ECO:0000256" key="2">
    <source>
        <dbReference type="ARBA" id="ARBA00009533"/>
    </source>
</evidence>
<dbReference type="InterPro" id="IPR010107">
    <property type="entry name" value="Glutamate_decarboxylase"/>
</dbReference>
<sequence length="522" mass="59481">MRTSMTDEITHLRQEVEQLRAKLEQAQAGRSGYYWSPLVQRDWFNLQHIPDTGLDREAVKLMVENAHALDFDHRLNTSSYVNVALEQEEEAIALMGLRVNLADQTVYPQSYKLHDATVNMIANLWHCPQDPEFEDYGVFPGAGTVGSTEACLLAGLALKFRWRNWYAKRQGKTVEQILHARPNLIISTCFQAAWEKLFKYMDVEPRLIQPSVKAFTLDPEQVREQIDDQTMGVVCIMGNHYGGHYDPVQEVSDVIDQVNAERGYQVGIHVDAASGGFIAPFQDNLPPWDFRVSNVLSISSSGHKYGESICGTGWIVWRHRADLSDHVAISVSYLGGKAESYTLNFSRPAAGVYDQYYKLLHYGMSGYRQCCDNMMENARFLRDGLRAMTHVGKPRFTMLDHGNEGCLPVVTARLNPECELGYDDVDLQHVLSQHHWYVGSYRMQFDHPLSGEQLPIFCDADAESCMFRIVVKSNLTRGMAEHLLESIRVALDFLDSIAANESPEFDMHHLRHKDQRRFTNHC</sequence>
<dbReference type="EMBL" id="VXRG01000124">
    <property type="protein sequence ID" value="MXY94742.1"/>
    <property type="molecule type" value="Genomic_DNA"/>
</dbReference>
<comment type="cofactor">
    <cofactor evidence="1 7 8">
        <name>pyridoxal 5'-phosphate</name>
        <dbReference type="ChEBI" id="CHEBI:597326"/>
    </cofactor>
</comment>
<reference evidence="10" key="1">
    <citation type="submission" date="2019-09" db="EMBL/GenBank/DDBJ databases">
        <title>Characterisation of the sponge microbiome using genome-centric metagenomics.</title>
        <authorList>
            <person name="Engelberts J.P."/>
            <person name="Robbins S.J."/>
            <person name="De Goeij J.M."/>
            <person name="Aranda M."/>
            <person name="Bell S.C."/>
            <person name="Webster N.S."/>
        </authorList>
    </citation>
    <scope>NUCLEOTIDE SEQUENCE</scope>
    <source>
        <strain evidence="10">SB0664_bin_27</strain>
    </source>
</reference>
<evidence type="ECO:0000256" key="1">
    <source>
        <dbReference type="ARBA" id="ARBA00001933"/>
    </source>
</evidence>
<evidence type="ECO:0000256" key="8">
    <source>
        <dbReference type="RuleBase" id="RU000382"/>
    </source>
</evidence>
<name>A0A6B0YYM6_9CHLR</name>
<organism evidence="10">
    <name type="scientific">Caldilineaceae bacterium SB0664_bin_27</name>
    <dbReference type="NCBI Taxonomy" id="2605260"/>
    <lineage>
        <taxon>Bacteria</taxon>
        <taxon>Bacillati</taxon>
        <taxon>Chloroflexota</taxon>
        <taxon>Caldilineae</taxon>
        <taxon>Caldilineales</taxon>
        <taxon>Caldilineaceae</taxon>
    </lineage>
</organism>
<comment type="caution">
    <text evidence="10">The sequence shown here is derived from an EMBL/GenBank/DDBJ whole genome shotgun (WGS) entry which is preliminary data.</text>
</comment>
<keyword evidence="9" id="KW-0175">Coiled coil</keyword>
<evidence type="ECO:0000256" key="7">
    <source>
        <dbReference type="PIRSR" id="PIRSR602129-50"/>
    </source>
</evidence>